<gene>
    <name evidence="1" type="ORF">CLOSYM_02257</name>
</gene>
<organism evidence="1 2">
    <name type="scientific">[Clostridium] symbiosum ATCC 14940</name>
    <dbReference type="NCBI Taxonomy" id="411472"/>
    <lineage>
        <taxon>Bacteria</taxon>
        <taxon>Bacillati</taxon>
        <taxon>Bacillota</taxon>
        <taxon>Clostridia</taxon>
        <taxon>Lachnospirales</taxon>
        <taxon>Lachnospiraceae</taxon>
        <taxon>Otoolea</taxon>
    </lineage>
</organism>
<sequence length="44" mass="5077">MRGACRLSFDRKALLLNKKRSAAVGNNEYGMKNNRIIHNLLFNK</sequence>
<comment type="caution">
    <text evidence="1">The sequence shown here is derived from an EMBL/GenBank/DDBJ whole genome shotgun (WGS) entry which is preliminary data.</text>
</comment>
<evidence type="ECO:0000313" key="2">
    <source>
        <dbReference type="Proteomes" id="UP000016491"/>
    </source>
</evidence>
<reference evidence="1 2" key="1">
    <citation type="submission" date="2013-07" db="EMBL/GenBank/DDBJ databases">
        <authorList>
            <person name="Weinstock G."/>
            <person name="Sodergren E."/>
            <person name="Wylie T."/>
            <person name="Fulton L."/>
            <person name="Fulton R."/>
            <person name="Fronick C."/>
            <person name="O'Laughlin M."/>
            <person name="Godfrey J."/>
            <person name="Miner T."/>
            <person name="Herter B."/>
            <person name="Appelbaum E."/>
            <person name="Cordes M."/>
            <person name="Lek S."/>
            <person name="Wollam A."/>
            <person name="Pepin K.H."/>
            <person name="Palsikar V.B."/>
            <person name="Mitreva M."/>
            <person name="Wilson R.K."/>
        </authorList>
    </citation>
    <scope>NUCLEOTIDE SEQUENCE [LARGE SCALE GENOMIC DNA]</scope>
    <source>
        <strain evidence="1 2">ATCC 14940</strain>
    </source>
</reference>
<evidence type="ECO:0000313" key="1">
    <source>
        <dbReference type="EMBL" id="ERI77026.1"/>
    </source>
</evidence>
<accession>A0ABC9TY12</accession>
<proteinExistence type="predicted"/>
<name>A0ABC9TY12_CLOSY</name>
<dbReference type="AlphaFoldDB" id="A0ABC9TY12"/>
<dbReference type="EMBL" id="AWSU01000170">
    <property type="protein sequence ID" value="ERI77026.1"/>
    <property type="molecule type" value="Genomic_DNA"/>
</dbReference>
<dbReference type="Proteomes" id="UP000016491">
    <property type="component" value="Unassembled WGS sequence"/>
</dbReference>
<protein>
    <submittedName>
        <fullName evidence="1">Uncharacterized protein</fullName>
    </submittedName>
</protein>